<reference evidence="2" key="1">
    <citation type="journal article" date="2019" name="Int. J. Syst. Evol. Microbiol.">
        <title>The Global Catalogue of Microorganisms (GCM) 10K type strain sequencing project: providing services to taxonomists for standard genome sequencing and annotation.</title>
        <authorList>
            <consortium name="The Broad Institute Genomics Platform"/>
            <consortium name="The Broad Institute Genome Sequencing Center for Infectious Disease"/>
            <person name="Wu L."/>
            <person name="Ma J."/>
        </authorList>
    </citation>
    <scope>NUCLEOTIDE SEQUENCE [LARGE SCALE GENOMIC DNA]</scope>
    <source>
        <strain evidence="2">JCM 4816</strain>
    </source>
</reference>
<evidence type="ECO:0000313" key="1">
    <source>
        <dbReference type="EMBL" id="MFC5908933.1"/>
    </source>
</evidence>
<protein>
    <recommendedName>
        <fullName evidence="3">Roadblock/LAMTOR2 domain-containing protein</fullName>
    </recommendedName>
</protein>
<organism evidence="1 2">
    <name type="scientific">Streptacidiphilus monticola</name>
    <dbReference type="NCBI Taxonomy" id="2161674"/>
    <lineage>
        <taxon>Bacteria</taxon>
        <taxon>Bacillati</taxon>
        <taxon>Actinomycetota</taxon>
        <taxon>Actinomycetes</taxon>
        <taxon>Kitasatosporales</taxon>
        <taxon>Streptomycetaceae</taxon>
        <taxon>Streptacidiphilus</taxon>
    </lineage>
</organism>
<proteinExistence type="predicted"/>
<name>A0ABW1G4E8_9ACTN</name>
<dbReference type="Proteomes" id="UP001596174">
    <property type="component" value="Unassembled WGS sequence"/>
</dbReference>
<keyword evidence="2" id="KW-1185">Reference proteome</keyword>
<evidence type="ECO:0008006" key="3">
    <source>
        <dbReference type="Google" id="ProtNLM"/>
    </source>
</evidence>
<comment type="caution">
    <text evidence="1">The sequence shown here is derived from an EMBL/GenBank/DDBJ whole genome shotgun (WGS) entry which is preliminary data.</text>
</comment>
<dbReference type="EMBL" id="JBHSQJ010000070">
    <property type="protein sequence ID" value="MFC5908933.1"/>
    <property type="molecule type" value="Genomic_DNA"/>
</dbReference>
<gene>
    <name evidence="1" type="ORF">ACFP3V_17120</name>
</gene>
<accession>A0ABW1G4E8</accession>
<dbReference type="RefSeq" id="WP_380584271.1">
    <property type="nucleotide sequence ID" value="NZ_JBHSQJ010000070.1"/>
</dbReference>
<evidence type="ECO:0000313" key="2">
    <source>
        <dbReference type="Proteomes" id="UP001596174"/>
    </source>
</evidence>
<sequence length="177" mass="18491">MGSSLVLWRPDADAGPVASLADALDRALRIPGAVSVVLGELARGGTLAFAQDPAQPPGFAHEAALSALVHARGAGPTGEVPEEFLLTGEHHLSLQQTTPLLGGGHAFVQVTLVRSQANPALARIGLRHLLQGLPEVLAEQRAKPLPRRTASPAAAPTRRHSVPIATLQLILDRLRAL</sequence>